<comment type="caution">
    <text evidence="1">The sequence shown here is derived from an EMBL/GenBank/DDBJ whole genome shotgun (WGS) entry which is preliminary data.</text>
</comment>
<feature type="non-terminal residue" evidence="1">
    <location>
        <position position="1"/>
    </location>
</feature>
<dbReference type="PANTHER" id="PTHR35320">
    <property type="entry name" value="ATP-DEPENDENT CLP PROTEASE ATP-BINDING SUBUNIT"/>
    <property type="match status" value="1"/>
</dbReference>
<feature type="non-terminal residue" evidence="1">
    <location>
        <position position="121"/>
    </location>
</feature>
<evidence type="ECO:0000313" key="1">
    <source>
        <dbReference type="EMBL" id="CAD7695227.1"/>
    </source>
</evidence>
<dbReference type="OrthoDB" id="2019561at2759"/>
<name>A0A8S1IKR6_9CHLO</name>
<gene>
    <name evidence="1" type="ORF">OSTQU699_LOCUS588</name>
</gene>
<dbReference type="Proteomes" id="UP000708148">
    <property type="component" value="Unassembled WGS sequence"/>
</dbReference>
<protein>
    <submittedName>
        <fullName evidence="1">Uncharacterized protein</fullName>
    </submittedName>
</protein>
<sequence>YNALGGGGPGRVKGFGRNGEVEVAFDPSSLYVPSLDLSTTKVAGLPIPPPLAIDIHPNLLEGYVDRSTGDAEFDFEALFSFTVSELYQPSPLFVKCKLSTGNAQGALFSATGEKLNDDGRG</sequence>
<evidence type="ECO:0000313" key="2">
    <source>
        <dbReference type="Proteomes" id="UP000708148"/>
    </source>
</evidence>
<keyword evidence="2" id="KW-1185">Reference proteome</keyword>
<dbReference type="PANTHER" id="PTHR35320:SF1">
    <property type="entry name" value="ATP-DEPENDENT CLP PROTEASE ATP-BINDING SUBUNIT"/>
    <property type="match status" value="1"/>
</dbReference>
<accession>A0A8S1IKR6</accession>
<reference evidence="1" key="1">
    <citation type="submission" date="2020-12" db="EMBL/GenBank/DDBJ databases">
        <authorList>
            <person name="Iha C."/>
        </authorList>
    </citation>
    <scope>NUCLEOTIDE SEQUENCE</scope>
</reference>
<proteinExistence type="predicted"/>
<dbReference type="AlphaFoldDB" id="A0A8S1IKR6"/>
<dbReference type="EMBL" id="CAJHUC010000320">
    <property type="protein sequence ID" value="CAD7695227.1"/>
    <property type="molecule type" value="Genomic_DNA"/>
</dbReference>
<organism evidence="1 2">
    <name type="scientific">Ostreobium quekettii</name>
    <dbReference type="NCBI Taxonomy" id="121088"/>
    <lineage>
        <taxon>Eukaryota</taxon>
        <taxon>Viridiplantae</taxon>
        <taxon>Chlorophyta</taxon>
        <taxon>core chlorophytes</taxon>
        <taxon>Ulvophyceae</taxon>
        <taxon>TCBD clade</taxon>
        <taxon>Bryopsidales</taxon>
        <taxon>Ostreobineae</taxon>
        <taxon>Ostreobiaceae</taxon>
        <taxon>Ostreobium</taxon>
    </lineage>
</organism>